<evidence type="ECO:0000256" key="1">
    <source>
        <dbReference type="SAM" id="Phobius"/>
    </source>
</evidence>
<keyword evidence="3" id="KW-1185">Reference proteome</keyword>
<organism evidence="2 3">
    <name type="scientific">Sphingomonas longa</name>
    <dbReference type="NCBI Taxonomy" id="2778730"/>
    <lineage>
        <taxon>Bacteria</taxon>
        <taxon>Pseudomonadati</taxon>
        <taxon>Pseudomonadota</taxon>
        <taxon>Alphaproteobacteria</taxon>
        <taxon>Sphingomonadales</taxon>
        <taxon>Sphingomonadaceae</taxon>
        <taxon>Sphingomonas</taxon>
    </lineage>
</organism>
<dbReference type="Pfam" id="PF14014">
    <property type="entry name" value="DUF4230"/>
    <property type="match status" value="1"/>
</dbReference>
<feature type="transmembrane region" description="Helical" evidence="1">
    <location>
        <begin position="25"/>
        <end position="48"/>
    </location>
</feature>
<dbReference type="InterPro" id="IPR025324">
    <property type="entry name" value="DUF4230"/>
</dbReference>
<evidence type="ECO:0000313" key="2">
    <source>
        <dbReference type="EMBL" id="MBM6576203.1"/>
    </source>
</evidence>
<dbReference type="Proteomes" id="UP000763641">
    <property type="component" value="Unassembled WGS sequence"/>
</dbReference>
<dbReference type="EMBL" id="JAFEMC010000002">
    <property type="protein sequence ID" value="MBM6576203.1"/>
    <property type="molecule type" value="Genomic_DNA"/>
</dbReference>
<proteinExistence type="predicted"/>
<accession>A0ABS2D5K7</accession>
<name>A0ABS2D5K7_9SPHN</name>
<dbReference type="RefSeq" id="WP_204197494.1">
    <property type="nucleotide sequence ID" value="NZ_JAFEMC010000002.1"/>
</dbReference>
<keyword evidence="1" id="KW-0812">Transmembrane</keyword>
<keyword evidence="1" id="KW-0472">Membrane</keyword>
<gene>
    <name evidence="2" type="ORF">ILT43_07455</name>
</gene>
<comment type="caution">
    <text evidence="2">The sequence shown here is derived from an EMBL/GenBank/DDBJ whole genome shotgun (WGS) entry which is preliminary data.</text>
</comment>
<evidence type="ECO:0000313" key="3">
    <source>
        <dbReference type="Proteomes" id="UP000763641"/>
    </source>
</evidence>
<sequence>MADRGMTPDVPTPNPQPPVRSGGGIGAFLVKATGVVLILVLAALLVLWGVQRYVTERLTPDPVTVASASLEGLREQNRLSAFAARFVAVTTSTQSQYGLSTKKTLIMPGMVRYEVDLGKLTPRDVAWDAKTSTLSVRLPPVEVEGPQIDLTQIREYGSGGLLTTFTDAESRLDEANRRAGQIELVRQAKAAPMIRIARDATRRAVERSFAMPLNAAGVPAKVQVRFADEPVANDERWDVSRSLEDVLGNRR</sequence>
<keyword evidence="1" id="KW-1133">Transmembrane helix</keyword>
<protein>
    <submittedName>
        <fullName evidence="2">DUF4230 domain-containing protein</fullName>
    </submittedName>
</protein>
<reference evidence="2 3" key="1">
    <citation type="submission" date="2020-12" db="EMBL/GenBank/DDBJ databases">
        <title>Sphingomonas sp.</title>
        <authorList>
            <person name="Kim M.K."/>
        </authorList>
    </citation>
    <scope>NUCLEOTIDE SEQUENCE [LARGE SCALE GENOMIC DNA]</scope>
    <source>
        <strain evidence="2 3">BT552</strain>
    </source>
</reference>